<evidence type="ECO:0000313" key="3">
    <source>
        <dbReference type="Proteomes" id="UP000193689"/>
    </source>
</evidence>
<feature type="compositionally biased region" description="Polar residues" evidence="1">
    <location>
        <begin position="245"/>
        <end position="260"/>
    </location>
</feature>
<dbReference type="InParanoid" id="A0A1Y2E173"/>
<dbReference type="GeneID" id="63781271"/>
<dbReference type="EMBL" id="MCFJ01000006">
    <property type="protein sequence ID" value="ORY65227.1"/>
    <property type="molecule type" value="Genomic_DNA"/>
</dbReference>
<dbReference type="RefSeq" id="XP_040716379.1">
    <property type="nucleotide sequence ID" value="XM_040865059.1"/>
</dbReference>
<evidence type="ECO:0000256" key="1">
    <source>
        <dbReference type="SAM" id="MobiDB-lite"/>
    </source>
</evidence>
<dbReference type="Proteomes" id="UP000193689">
    <property type="component" value="Unassembled WGS sequence"/>
</dbReference>
<protein>
    <submittedName>
        <fullName evidence="2">Uncharacterized protein</fullName>
    </submittedName>
</protein>
<comment type="caution">
    <text evidence="2">The sequence shown here is derived from an EMBL/GenBank/DDBJ whole genome shotgun (WGS) entry which is preliminary data.</text>
</comment>
<gene>
    <name evidence="2" type="ORF">BCR38DRAFT_513737</name>
</gene>
<name>A0A1Y2E173_9PEZI</name>
<feature type="region of interest" description="Disordered" evidence="1">
    <location>
        <begin position="244"/>
        <end position="290"/>
    </location>
</feature>
<dbReference type="AlphaFoldDB" id="A0A1Y2E173"/>
<evidence type="ECO:0000313" key="2">
    <source>
        <dbReference type="EMBL" id="ORY65227.1"/>
    </source>
</evidence>
<proteinExistence type="predicted"/>
<reference evidence="2 3" key="1">
    <citation type="submission" date="2016-07" db="EMBL/GenBank/DDBJ databases">
        <title>Pervasive Adenine N6-methylation of Active Genes in Fungi.</title>
        <authorList>
            <consortium name="DOE Joint Genome Institute"/>
            <person name="Mondo S.J."/>
            <person name="Dannebaum R.O."/>
            <person name="Kuo R.C."/>
            <person name="Labutti K."/>
            <person name="Haridas S."/>
            <person name="Kuo A."/>
            <person name="Salamov A."/>
            <person name="Ahrendt S.R."/>
            <person name="Lipzen A."/>
            <person name="Sullivan W."/>
            <person name="Andreopoulos W.B."/>
            <person name="Clum A."/>
            <person name="Lindquist E."/>
            <person name="Daum C."/>
            <person name="Ramamoorthy G.K."/>
            <person name="Gryganskyi A."/>
            <person name="Culley D."/>
            <person name="Magnuson J.K."/>
            <person name="James T.Y."/>
            <person name="O'Malley M.A."/>
            <person name="Stajich J.E."/>
            <person name="Spatafora J.W."/>
            <person name="Visel A."/>
            <person name="Grigoriev I.V."/>
        </authorList>
    </citation>
    <scope>NUCLEOTIDE SEQUENCE [LARGE SCALE GENOMIC DNA]</scope>
    <source>
        <strain evidence="2 3">CBS 129021</strain>
    </source>
</reference>
<organism evidence="2 3">
    <name type="scientific">Pseudomassariella vexata</name>
    <dbReference type="NCBI Taxonomy" id="1141098"/>
    <lineage>
        <taxon>Eukaryota</taxon>
        <taxon>Fungi</taxon>
        <taxon>Dikarya</taxon>
        <taxon>Ascomycota</taxon>
        <taxon>Pezizomycotina</taxon>
        <taxon>Sordariomycetes</taxon>
        <taxon>Xylariomycetidae</taxon>
        <taxon>Amphisphaeriales</taxon>
        <taxon>Pseudomassariaceae</taxon>
        <taxon>Pseudomassariella</taxon>
    </lineage>
</organism>
<sequence>MDQIVHAVFILLDNTHRGAWPTKNSPTLECATDGGRRPWANPLLEESQGRDYMSFRLHRMFRQAVYPGKRKAPLVSWAFSNKLTIICWDILGATITDAHRVQQAVAFHVSIGKLSIRRKLELPRKLDCLWSHEEASHGTVRMSPAEDGLTRRQVAKRHLAVPIHFVTNSSIPKEDSHVSQARRKRPPRAKAVLPFCRSVANIDAIDKNRTLFHHFHLVPQSWGQPRVPAPQWSSQTGRFQRRFSLRSTAPKHQNIASTTTNDDRRRYAAWAQRKRKVASDDGGVAAPSPP</sequence>
<accession>A0A1Y2E173</accession>
<keyword evidence="3" id="KW-1185">Reference proteome</keyword>